<dbReference type="GO" id="GO:0060271">
    <property type="term" value="P:cilium assembly"/>
    <property type="evidence" value="ECO:0007669"/>
    <property type="project" value="TreeGrafter"/>
</dbReference>
<dbReference type="PANTHER" id="PTHR34031">
    <property type="entry name" value="CENTROSOMAL PROTEIN OF 162 KDA"/>
    <property type="match status" value="1"/>
</dbReference>
<keyword evidence="4" id="KW-0963">Cytoplasm</keyword>
<evidence type="ECO:0000313" key="10">
    <source>
        <dbReference type="Proteomes" id="UP000694388"/>
    </source>
</evidence>
<dbReference type="OMA" id="TIERKEC"/>
<proteinExistence type="inferred from homology"/>
<evidence type="ECO:0000256" key="2">
    <source>
        <dbReference type="ARBA" id="ARBA00009485"/>
    </source>
</evidence>
<dbReference type="AlphaFoldDB" id="A0A8C4Q0B3"/>
<keyword evidence="5" id="KW-0493">Microtubule</keyword>
<accession>A0A8C4Q0B3</accession>
<dbReference type="Ensembl" id="ENSEBUT00000008516.1">
    <property type="protein sequence ID" value="ENSEBUP00000008024.1"/>
    <property type="gene ID" value="ENSEBUG00000005210.1"/>
</dbReference>
<evidence type="ECO:0000256" key="5">
    <source>
        <dbReference type="ARBA" id="ARBA00022701"/>
    </source>
</evidence>
<keyword evidence="7" id="KW-0175">Coiled coil</keyword>
<evidence type="ECO:0000313" key="9">
    <source>
        <dbReference type="Ensembl" id="ENSEBUP00000008024.1"/>
    </source>
</evidence>
<keyword evidence="10" id="KW-1185">Reference proteome</keyword>
<name>A0A8C4Q0B3_EPTBU</name>
<keyword evidence="6" id="KW-0970">Cilium biogenesis/degradation</keyword>
<evidence type="ECO:0000256" key="3">
    <source>
        <dbReference type="ARBA" id="ARBA00021406"/>
    </source>
</evidence>
<dbReference type="Proteomes" id="UP000694388">
    <property type="component" value="Unplaced"/>
</dbReference>
<reference evidence="9" key="2">
    <citation type="submission" date="2025-09" db="UniProtKB">
        <authorList>
            <consortium name="Ensembl"/>
        </authorList>
    </citation>
    <scope>IDENTIFICATION</scope>
</reference>
<dbReference type="GO" id="GO:0005879">
    <property type="term" value="C:axonemal microtubule"/>
    <property type="evidence" value="ECO:0007669"/>
    <property type="project" value="TreeGrafter"/>
</dbReference>
<keyword evidence="8" id="KW-0206">Cytoskeleton</keyword>
<reference evidence="9" key="1">
    <citation type="submission" date="2025-08" db="UniProtKB">
        <authorList>
            <consortium name="Ensembl"/>
        </authorList>
    </citation>
    <scope>IDENTIFICATION</scope>
</reference>
<dbReference type="GeneTree" id="ENSGT00940000170371"/>
<protein>
    <recommendedName>
        <fullName evidence="3">Centrosomal protein of 162 kDa</fullName>
    </recommendedName>
</protein>
<organism evidence="9 10">
    <name type="scientific">Eptatretus burgeri</name>
    <name type="common">Inshore hagfish</name>
    <dbReference type="NCBI Taxonomy" id="7764"/>
    <lineage>
        <taxon>Eukaryota</taxon>
        <taxon>Metazoa</taxon>
        <taxon>Chordata</taxon>
        <taxon>Craniata</taxon>
        <taxon>Vertebrata</taxon>
        <taxon>Cyclostomata</taxon>
        <taxon>Myxini</taxon>
        <taxon>Myxiniformes</taxon>
        <taxon>Myxinidae</taxon>
        <taxon>Eptatretinae</taxon>
        <taxon>Eptatretus</taxon>
    </lineage>
</organism>
<evidence type="ECO:0000256" key="4">
    <source>
        <dbReference type="ARBA" id="ARBA00022490"/>
    </source>
</evidence>
<comment type="subcellular location">
    <subcellularLocation>
        <location evidence="1">Cytoplasm</location>
        <location evidence="1">Cytoskeleton</location>
        <location evidence="1">Microtubule organizing center</location>
        <location evidence="1">Centrosome</location>
        <location evidence="1">Centriole</location>
    </subcellularLocation>
</comment>
<evidence type="ECO:0000256" key="1">
    <source>
        <dbReference type="ARBA" id="ARBA00004114"/>
    </source>
</evidence>
<evidence type="ECO:0000256" key="8">
    <source>
        <dbReference type="ARBA" id="ARBA00023212"/>
    </source>
</evidence>
<comment type="similarity">
    <text evidence="2">Belongs to the CEP162 family.</text>
</comment>
<dbReference type="PANTHER" id="PTHR34031:SF1">
    <property type="entry name" value="CENTROSOMAL PROTEIN OF 162 KDA"/>
    <property type="match status" value="1"/>
</dbReference>
<dbReference type="InterPro" id="IPR038774">
    <property type="entry name" value="CEP162-like"/>
</dbReference>
<evidence type="ECO:0000256" key="7">
    <source>
        <dbReference type="ARBA" id="ARBA00023054"/>
    </source>
</evidence>
<evidence type="ECO:0000256" key="6">
    <source>
        <dbReference type="ARBA" id="ARBA00022794"/>
    </source>
</evidence>
<sequence length="367" mass="41788">LHGLMHQHFPNDQLICSHSITRSEDPGTALAEFLTRRVEKLEKEIERRTREEGQSLHKMEQRFHQVKLQYENRIEELEQHFTACSTTTHSAVPEAAPTKAVEGSGGEGHGGLQRGSTVGKLEVPASHASYVSLTATRHDAQRAWAENELLRNEMEAAKVWYEAQLAEERSTIERKECAKQLAALRTTHQQELERLLTHYALQHSSSQLAELSALVSTQEVSLWTILFGFARNAVTTLCLSTLEMTSPHVFATHDVQVCRLQEEIVQARQEIPPTTSHFRQLQAKVAFLEQRLARREQHIQQVSLCSHVVHLANGKGVLEWRRMAELKTKELQRFRGELDSILEVLRELQRQGVVIPNVRLTIPHAKT</sequence>
<dbReference type="GO" id="GO:0005814">
    <property type="term" value="C:centriole"/>
    <property type="evidence" value="ECO:0007669"/>
    <property type="project" value="UniProtKB-SubCell"/>
</dbReference>